<evidence type="ECO:0000313" key="1">
    <source>
        <dbReference type="EMBL" id="THV42717.1"/>
    </source>
</evidence>
<organism evidence="1 2">
    <name type="scientific">Glycomyces buryatensis</name>
    <dbReference type="NCBI Taxonomy" id="2570927"/>
    <lineage>
        <taxon>Bacteria</taxon>
        <taxon>Bacillati</taxon>
        <taxon>Actinomycetota</taxon>
        <taxon>Actinomycetes</taxon>
        <taxon>Glycomycetales</taxon>
        <taxon>Glycomycetaceae</taxon>
        <taxon>Glycomyces</taxon>
    </lineage>
</organism>
<comment type="caution">
    <text evidence="1">The sequence shown here is derived from an EMBL/GenBank/DDBJ whole genome shotgun (WGS) entry which is preliminary data.</text>
</comment>
<gene>
    <name evidence="1" type="ORF">FAB82_04850</name>
</gene>
<reference evidence="1 2" key="2">
    <citation type="submission" date="2019-05" db="EMBL/GenBank/DDBJ databases">
        <title>Glycomyces buryatensis sp. nov.</title>
        <authorList>
            <person name="Nikitina E."/>
        </authorList>
    </citation>
    <scope>NUCLEOTIDE SEQUENCE [LARGE SCALE GENOMIC DNA]</scope>
    <source>
        <strain evidence="1 2">18</strain>
    </source>
</reference>
<dbReference type="AlphaFoldDB" id="A0A4S8QDR0"/>
<proteinExistence type="predicted"/>
<keyword evidence="2" id="KW-1185">Reference proteome</keyword>
<name>A0A4S8QDR0_9ACTN</name>
<dbReference type="Proteomes" id="UP000308760">
    <property type="component" value="Unassembled WGS sequence"/>
</dbReference>
<dbReference type="EMBL" id="STGY01000019">
    <property type="protein sequence ID" value="THV42717.1"/>
    <property type="molecule type" value="Genomic_DNA"/>
</dbReference>
<sequence>MPFSVEATKREAKRQAAIKNQRCVVHRQRVRIALIANAMEAQGQDPMVSYSHPWTSSCRAEAPAERKRRNDLVAEARQASLEDKAIVNGRMAEDD</sequence>
<reference evidence="2" key="1">
    <citation type="submission" date="2019-04" db="EMBL/GenBank/DDBJ databases">
        <title>Nocardioides xinjiangensis sp. nov.</title>
        <authorList>
            <person name="Liu S."/>
        </authorList>
    </citation>
    <scope>NUCLEOTIDE SEQUENCE [LARGE SCALE GENOMIC DNA]</scope>
    <source>
        <strain evidence="2">18</strain>
    </source>
</reference>
<evidence type="ECO:0000313" key="2">
    <source>
        <dbReference type="Proteomes" id="UP000308760"/>
    </source>
</evidence>
<protein>
    <submittedName>
        <fullName evidence="1">Uncharacterized protein</fullName>
    </submittedName>
</protein>
<accession>A0A4S8QDR0</accession>
<dbReference type="RefSeq" id="WP_136533417.1">
    <property type="nucleotide sequence ID" value="NZ_STGY01000019.1"/>
</dbReference>